<sequence>MPECYRIGSVTVELVEGDITELSVDAIVNAANSWLKHGGGVALAIVRKGGEEIQRESDEYVRKHGPVPTGQVAVTRAGRLKAKYVIHAVGPRFGEPDGDEKLASAFRNSLLKAEELGLESLALPAISTGIYGYPYARCAEILASMLLDTLPRARTLRRVVVCLYGSEAYSVFSKTFREKLKEYSSTC</sequence>
<reference evidence="2" key="1">
    <citation type="journal article" date="2020" name="mSystems">
        <title>Genome- and Community-Level Interaction Insights into Carbon Utilization and Element Cycling Functions of Hydrothermarchaeota in Hydrothermal Sediment.</title>
        <authorList>
            <person name="Zhou Z."/>
            <person name="Liu Y."/>
            <person name="Xu W."/>
            <person name="Pan J."/>
            <person name="Luo Z.H."/>
            <person name="Li M."/>
        </authorList>
    </citation>
    <scope>NUCLEOTIDE SEQUENCE [LARGE SCALE GENOMIC DNA]</scope>
    <source>
        <strain evidence="3">SpSt-1125</strain>
        <strain evidence="2">SpSt-8</strain>
    </source>
</reference>
<accession>A0A7C3WJI4</accession>
<dbReference type="SUPFAM" id="SSF52949">
    <property type="entry name" value="Macro domain-like"/>
    <property type="match status" value="1"/>
</dbReference>
<dbReference type="PROSITE" id="PS51154">
    <property type="entry name" value="MACRO"/>
    <property type="match status" value="1"/>
</dbReference>
<evidence type="ECO:0000313" key="3">
    <source>
        <dbReference type="EMBL" id="HHP05617.1"/>
    </source>
</evidence>
<dbReference type="Pfam" id="PF01661">
    <property type="entry name" value="Macro"/>
    <property type="match status" value="1"/>
</dbReference>
<feature type="domain" description="Macro" evidence="1">
    <location>
        <begin position="1"/>
        <end position="180"/>
    </location>
</feature>
<evidence type="ECO:0000259" key="1">
    <source>
        <dbReference type="PROSITE" id="PS51154"/>
    </source>
</evidence>
<comment type="caution">
    <text evidence="2">The sequence shown here is derived from an EMBL/GenBank/DDBJ whole genome shotgun (WGS) entry which is preliminary data.</text>
</comment>
<organism evidence="2">
    <name type="scientific">Thermofilum pendens</name>
    <dbReference type="NCBI Taxonomy" id="2269"/>
    <lineage>
        <taxon>Archaea</taxon>
        <taxon>Thermoproteota</taxon>
        <taxon>Thermoprotei</taxon>
        <taxon>Thermofilales</taxon>
        <taxon>Thermofilaceae</taxon>
        <taxon>Thermofilum</taxon>
    </lineage>
</organism>
<dbReference type="Gene3D" id="3.40.220.10">
    <property type="entry name" value="Leucine Aminopeptidase, subunit E, domain 1"/>
    <property type="match status" value="1"/>
</dbReference>
<dbReference type="InterPro" id="IPR043472">
    <property type="entry name" value="Macro_dom-like"/>
</dbReference>
<dbReference type="PANTHER" id="PTHR11106:SF111">
    <property type="entry name" value="MACRO DOMAIN-CONTAINING PROTEIN"/>
    <property type="match status" value="1"/>
</dbReference>
<dbReference type="SMART" id="SM00506">
    <property type="entry name" value="A1pp"/>
    <property type="match status" value="1"/>
</dbReference>
<dbReference type="PANTHER" id="PTHR11106">
    <property type="entry name" value="GANGLIOSIDE INDUCED DIFFERENTIATION ASSOCIATED PROTEIN 2-RELATED"/>
    <property type="match status" value="1"/>
</dbReference>
<dbReference type="EMBL" id="DRZM01000218">
    <property type="protein sequence ID" value="HHP05617.1"/>
    <property type="molecule type" value="Genomic_DNA"/>
</dbReference>
<evidence type="ECO:0000313" key="2">
    <source>
        <dbReference type="EMBL" id="HGB24798.1"/>
    </source>
</evidence>
<name>A0A7C3WJI4_THEPE</name>
<dbReference type="EMBL" id="DTIB01000040">
    <property type="protein sequence ID" value="HGB24798.1"/>
    <property type="molecule type" value="Genomic_DNA"/>
</dbReference>
<dbReference type="AlphaFoldDB" id="A0A7C3WJI4"/>
<gene>
    <name evidence="3" type="ORF">ENM88_07750</name>
    <name evidence="2" type="ORF">ENV88_01880</name>
</gene>
<dbReference type="CDD" id="cd02907">
    <property type="entry name" value="Macro_Af1521_BAL-like"/>
    <property type="match status" value="1"/>
</dbReference>
<proteinExistence type="predicted"/>
<dbReference type="InterPro" id="IPR002589">
    <property type="entry name" value="Macro_dom"/>
</dbReference>
<dbReference type="NCBIfam" id="NF001667">
    <property type="entry name" value="PRK00431.2-3"/>
    <property type="match status" value="1"/>
</dbReference>
<protein>
    <submittedName>
        <fullName evidence="2">ADP-ribose-binding protein</fullName>
    </submittedName>
</protein>